<evidence type="ECO:0000313" key="6">
    <source>
        <dbReference type="Proteomes" id="UP000293291"/>
    </source>
</evidence>
<feature type="domain" description="Arginine dihydrolase ArgZ/ArgE-like C-terminal second subdomain" evidence="3">
    <location>
        <begin position="190"/>
        <end position="400"/>
    </location>
</feature>
<keyword evidence="6" id="KW-1185">Reference proteome</keyword>
<dbReference type="InterPro" id="IPR007545">
    <property type="entry name" value="LOR/SDH_bifunc_enz_cons_dom"/>
</dbReference>
<feature type="domain" description="LOR/SDH bifunctional enzyme conserved" evidence="2">
    <location>
        <begin position="5"/>
        <end position="102"/>
    </location>
</feature>
<name>A0A4Q2SAT9_9ACTN</name>
<dbReference type="Proteomes" id="UP000293291">
    <property type="component" value="Unassembled WGS sequence"/>
</dbReference>
<evidence type="ECO:0000259" key="4">
    <source>
        <dbReference type="Pfam" id="PF21571"/>
    </source>
</evidence>
<proteinExistence type="predicted"/>
<comment type="caution">
    <text evidence="5">The sequence shown here is derived from an EMBL/GenBank/DDBJ whole genome shotgun (WGS) entry which is preliminary data.</text>
</comment>
<sequence>MGPHETVEVTGHLMDSGILSRVLDDIRDFGGDYVIEQLDVGHDAHDPSSARITVEAADDSSLQRLLMRLQTRGVNQVSDGDAVLATAELDGVLPEGFYATTNLETRVQLDGEWHDVENPEMDCGLVVDAPSGAARVRTVPLTDVRAGMRIVVGATGVRVSVPQQDSEAAPLAFGDGEVVRDRPQAVLVRQVADGMRQARTDGKRLLWVAGPGVVHAGSVPAMVALVRAGWVDVLFAGNALATYDIEAALYGRRRNPDESAEGLEHGHEHEVRAVNTIRRAGSIEAAVAQGVLTGGLMHALATCGRRFVLVGSVRDEGPLPDVHTDVVEGQRAMRAEIGDVGYCLMMATQLYSVATGNILPATVPVVCVDINPAVVTRLTYHGTNPGRGIVSDVGLFLEQLALELVADYRRT</sequence>
<dbReference type="EMBL" id="SDWU01000010">
    <property type="protein sequence ID" value="RYC01910.1"/>
    <property type="molecule type" value="Genomic_DNA"/>
</dbReference>
<protein>
    <submittedName>
        <fullName evidence="5">TIGR00300 family protein</fullName>
    </submittedName>
</protein>
<dbReference type="InterPro" id="IPR048964">
    <property type="entry name" value="ArgZ/ArgE-like_C_1st"/>
</dbReference>
<accession>A0A4Q2SAT9</accession>
<dbReference type="Gene3D" id="3.40.50.10690">
    <property type="entry name" value="putative lor/sdh protein like domains"/>
    <property type="match status" value="1"/>
</dbReference>
<dbReference type="Pfam" id="PF21571">
    <property type="entry name" value="ArgZ-like_C_1st"/>
    <property type="match status" value="1"/>
</dbReference>
<evidence type="ECO:0000259" key="2">
    <source>
        <dbReference type="Pfam" id="PF04455"/>
    </source>
</evidence>
<keyword evidence="1" id="KW-0520">NAD</keyword>
<dbReference type="Gene3D" id="2.40.420.10">
    <property type="entry name" value="conserved putative lor/sdh protein from methanococcus maripaludis s2 domain"/>
    <property type="match status" value="1"/>
</dbReference>
<gene>
    <name evidence="5" type="ORF">EUA07_10130</name>
</gene>
<dbReference type="InterPro" id="IPR048963">
    <property type="entry name" value="ArgZ/ArgE-like_C_2nd"/>
</dbReference>
<dbReference type="OrthoDB" id="5386290at2"/>
<dbReference type="Pfam" id="PF04455">
    <property type="entry name" value="Saccharop_dh_N"/>
    <property type="match status" value="1"/>
</dbReference>
<dbReference type="Pfam" id="PF21570">
    <property type="entry name" value="ArgZ-like_C_2nd"/>
    <property type="match status" value="1"/>
</dbReference>
<reference evidence="5 6" key="1">
    <citation type="submission" date="2019-01" db="EMBL/GenBank/DDBJ databases">
        <title>Novel species of Nocardioides.</title>
        <authorList>
            <person name="Liu Q."/>
            <person name="Xin Y.-H."/>
        </authorList>
    </citation>
    <scope>NUCLEOTIDE SEQUENCE [LARGE SCALE GENOMIC DNA]</scope>
    <source>
        <strain evidence="5 6">CGMCC 4.6875</strain>
    </source>
</reference>
<evidence type="ECO:0000259" key="3">
    <source>
        <dbReference type="Pfam" id="PF21570"/>
    </source>
</evidence>
<dbReference type="CDD" id="cd12144">
    <property type="entry name" value="SDH_N_domain"/>
    <property type="match status" value="1"/>
</dbReference>
<evidence type="ECO:0000256" key="1">
    <source>
        <dbReference type="ARBA" id="ARBA00023027"/>
    </source>
</evidence>
<feature type="domain" description="Arginine dihydrolase ArgZ/ArgE-like C-terminal first subdomain" evidence="4">
    <location>
        <begin position="104"/>
        <end position="188"/>
    </location>
</feature>
<evidence type="ECO:0000313" key="5">
    <source>
        <dbReference type="EMBL" id="RYC01910.1"/>
    </source>
</evidence>
<dbReference type="AlphaFoldDB" id="A0A4Q2SAT9"/>
<organism evidence="5 6">
    <name type="scientific">Nocardioides ganghwensis</name>
    <dbReference type="NCBI Taxonomy" id="252230"/>
    <lineage>
        <taxon>Bacteria</taxon>
        <taxon>Bacillati</taxon>
        <taxon>Actinomycetota</taxon>
        <taxon>Actinomycetes</taxon>
        <taxon>Propionibacteriales</taxon>
        <taxon>Nocardioidaceae</taxon>
        <taxon>Nocardioides</taxon>
    </lineage>
</organism>